<dbReference type="Pfam" id="PF02719">
    <property type="entry name" value="Polysacc_synt_2"/>
    <property type="match status" value="1"/>
</dbReference>
<dbReference type="InterPro" id="IPR036291">
    <property type="entry name" value="NAD(P)-bd_dom_sf"/>
</dbReference>
<sequence length="339" mass="38365">MFTDKVVMVTGGTGSIGSELVRNLLSYRPKAVRIFSRDESKQFELQQEFKEYDNIRYLIGDIRDKQRLSYAMEGVDFLFHAAALKHVPSCEYNPMEAVKTNVFGVQNIIETAIEHNVEKVIAISTDKVVNPTNTMGATKLLSEKLVSAAGFYKGSKRTIFACVRFGNVMGSRGSVIPLFRNQIAEGKPVTITHSEMTRFMMSIPQAAQLVIDAANHSQGGEIFVLKMPILKIADLAKCLIDSYEESGNRRYFGEIIETGIRPGEKLYEELMTLEESERAQENEYMYIIPSLFNTQEQSYAGFRKAPHQEYSSKTARQMHTSEIKHLIENNGLGFSKRWI</sequence>
<dbReference type="CDD" id="cd05237">
    <property type="entry name" value="UDP_invert_4-6DH_SDR_e"/>
    <property type="match status" value="1"/>
</dbReference>
<accession>A0ABQ1ZH58</accession>
<dbReference type="SUPFAM" id="SSF51735">
    <property type="entry name" value="NAD(P)-binding Rossmann-fold domains"/>
    <property type="match status" value="1"/>
</dbReference>
<dbReference type="PANTHER" id="PTHR43318">
    <property type="entry name" value="UDP-N-ACETYLGLUCOSAMINE 4,6-DEHYDRATASE"/>
    <property type="match status" value="1"/>
</dbReference>
<protein>
    <submittedName>
        <fullName evidence="3">UDP-N-acetylglucosamine 4,6-dehydratase</fullName>
    </submittedName>
</protein>
<comment type="caution">
    <text evidence="3">The sequence shown here is derived from an EMBL/GenBank/DDBJ whole genome shotgun (WGS) entry which is preliminary data.</text>
</comment>
<proteinExistence type="inferred from homology"/>
<dbReference type="InterPro" id="IPR051203">
    <property type="entry name" value="Polysaccharide_Synthase-Rel"/>
</dbReference>
<dbReference type="Proteomes" id="UP000652153">
    <property type="component" value="Unassembled WGS sequence"/>
</dbReference>
<evidence type="ECO:0000313" key="4">
    <source>
        <dbReference type="Proteomes" id="UP000652153"/>
    </source>
</evidence>
<feature type="domain" description="Polysaccharide biosynthesis protein CapD-like" evidence="2">
    <location>
        <begin position="7"/>
        <end position="288"/>
    </location>
</feature>
<organism evidence="3 4">
    <name type="scientific">Paenibacillus silvae</name>
    <dbReference type="NCBI Taxonomy" id="1325358"/>
    <lineage>
        <taxon>Bacteria</taxon>
        <taxon>Bacillati</taxon>
        <taxon>Bacillota</taxon>
        <taxon>Bacilli</taxon>
        <taxon>Bacillales</taxon>
        <taxon>Paenibacillaceae</taxon>
        <taxon>Paenibacillus</taxon>
    </lineage>
</organism>
<dbReference type="EMBL" id="BMFU01000007">
    <property type="protein sequence ID" value="GGH64405.1"/>
    <property type="molecule type" value="Genomic_DNA"/>
</dbReference>
<gene>
    <name evidence="3" type="primary">capD</name>
    <name evidence="3" type="ORF">GCM10008014_42750</name>
</gene>
<evidence type="ECO:0000259" key="2">
    <source>
        <dbReference type="Pfam" id="PF02719"/>
    </source>
</evidence>
<dbReference type="Gene3D" id="3.40.50.720">
    <property type="entry name" value="NAD(P)-binding Rossmann-like Domain"/>
    <property type="match status" value="1"/>
</dbReference>
<evidence type="ECO:0000313" key="3">
    <source>
        <dbReference type="EMBL" id="GGH64405.1"/>
    </source>
</evidence>
<evidence type="ECO:0000256" key="1">
    <source>
        <dbReference type="ARBA" id="ARBA00007430"/>
    </source>
</evidence>
<dbReference type="InterPro" id="IPR003869">
    <property type="entry name" value="Polysac_CapD-like"/>
</dbReference>
<reference evidence="4" key="1">
    <citation type="journal article" date="2019" name="Int. J. Syst. Evol. Microbiol.">
        <title>The Global Catalogue of Microorganisms (GCM) 10K type strain sequencing project: providing services to taxonomists for standard genome sequencing and annotation.</title>
        <authorList>
            <consortium name="The Broad Institute Genomics Platform"/>
            <consortium name="The Broad Institute Genome Sequencing Center for Infectious Disease"/>
            <person name="Wu L."/>
            <person name="Ma J."/>
        </authorList>
    </citation>
    <scope>NUCLEOTIDE SEQUENCE [LARGE SCALE GENOMIC DNA]</scope>
    <source>
        <strain evidence="4">CGMCC 1.12770</strain>
    </source>
</reference>
<dbReference type="RefSeq" id="WP_188593888.1">
    <property type="nucleotide sequence ID" value="NZ_BMFU01000007.1"/>
</dbReference>
<comment type="similarity">
    <text evidence="1">Belongs to the polysaccharide synthase family.</text>
</comment>
<dbReference type="PANTHER" id="PTHR43318:SF2">
    <property type="entry name" value="UDP-N-ACETYLGLUCOSAMINE 4,6-DEHYDRATASE (INVERTING)"/>
    <property type="match status" value="1"/>
</dbReference>
<name>A0ABQ1ZH58_9BACL</name>
<keyword evidence="4" id="KW-1185">Reference proteome</keyword>